<evidence type="ECO:0000256" key="5">
    <source>
        <dbReference type="ARBA" id="ARBA00023212"/>
    </source>
</evidence>
<dbReference type="PANTHER" id="PTHR11604">
    <property type="entry name" value="PROFILIN"/>
    <property type="match status" value="1"/>
</dbReference>
<keyword evidence="4 6" id="KW-0009">Actin-binding</keyword>
<dbReference type="InterPro" id="IPR005455">
    <property type="entry name" value="PFN_euk"/>
</dbReference>
<dbReference type="AlphaFoldDB" id="A0A7H8R1X5"/>
<dbReference type="PANTHER" id="PTHR11604:SF0">
    <property type="entry name" value="PROFILIN"/>
    <property type="match status" value="1"/>
</dbReference>
<dbReference type="InterPro" id="IPR048278">
    <property type="entry name" value="PFN"/>
</dbReference>
<dbReference type="EMBL" id="CP055901">
    <property type="protein sequence ID" value="QKX60227.1"/>
    <property type="molecule type" value="Genomic_DNA"/>
</dbReference>
<dbReference type="GeneID" id="55994863"/>
<evidence type="ECO:0000256" key="6">
    <source>
        <dbReference type="RuleBase" id="RU003909"/>
    </source>
</evidence>
<evidence type="ECO:0000256" key="4">
    <source>
        <dbReference type="ARBA" id="ARBA00023203"/>
    </source>
</evidence>
<comment type="subcellular location">
    <subcellularLocation>
        <location evidence="1">Cytoplasm</location>
        <location evidence="1">Cytoskeleton</location>
    </subcellularLocation>
</comment>
<dbReference type="GO" id="GO:0005938">
    <property type="term" value="C:cell cortex"/>
    <property type="evidence" value="ECO:0007669"/>
    <property type="project" value="TreeGrafter"/>
</dbReference>
<dbReference type="GO" id="GO:0003785">
    <property type="term" value="F:actin monomer binding"/>
    <property type="evidence" value="ECO:0007669"/>
    <property type="project" value="TreeGrafter"/>
</dbReference>
<evidence type="ECO:0000256" key="1">
    <source>
        <dbReference type="ARBA" id="ARBA00004245"/>
    </source>
</evidence>
<evidence type="ECO:0000313" key="8">
    <source>
        <dbReference type="Proteomes" id="UP000509510"/>
    </source>
</evidence>
<dbReference type="Proteomes" id="UP000509510">
    <property type="component" value="Chromosome IV"/>
</dbReference>
<sequence length="132" mass="14224">MSAWDGYLTEHVVGSGHVDKALLIDQTGQAVWGKGSEVEMTPQEMNSLAFAFNDASTAQKEGILVEGEKYILTTILDIDNIPIMHCPKGKQGIIAAKCTTSILVTHYNESTPAQSALSHVVGQAKHLIGYKL</sequence>
<accession>A0A7H8R1X5</accession>
<dbReference type="GO" id="GO:0005856">
    <property type="term" value="C:cytoskeleton"/>
    <property type="evidence" value="ECO:0007669"/>
    <property type="project" value="UniProtKB-SubCell"/>
</dbReference>
<dbReference type="KEGG" id="trg:TRUGW13939_07370"/>
<evidence type="ECO:0000256" key="3">
    <source>
        <dbReference type="ARBA" id="ARBA00022490"/>
    </source>
</evidence>
<protein>
    <recommendedName>
        <fullName evidence="6">Profilin</fullName>
    </recommendedName>
</protein>
<dbReference type="InterPro" id="IPR036140">
    <property type="entry name" value="PFN_sf"/>
</dbReference>
<evidence type="ECO:0000313" key="7">
    <source>
        <dbReference type="EMBL" id="QKX60227.1"/>
    </source>
</evidence>
<dbReference type="Gene3D" id="3.30.450.30">
    <property type="entry name" value="Dynein light chain 2a, cytoplasmic"/>
    <property type="match status" value="1"/>
</dbReference>
<keyword evidence="3" id="KW-0963">Cytoplasm</keyword>
<dbReference type="SMART" id="SM00392">
    <property type="entry name" value="PROF"/>
    <property type="match status" value="1"/>
</dbReference>
<keyword evidence="5" id="KW-0206">Cytoskeleton</keyword>
<evidence type="ECO:0000256" key="2">
    <source>
        <dbReference type="ARBA" id="ARBA00010058"/>
    </source>
</evidence>
<dbReference type="OrthoDB" id="421374at2759"/>
<dbReference type="SUPFAM" id="SSF55770">
    <property type="entry name" value="Profilin (actin-binding protein)"/>
    <property type="match status" value="1"/>
</dbReference>
<name>A0A7H8R1X5_TALRU</name>
<keyword evidence="8" id="KW-1185">Reference proteome</keyword>
<proteinExistence type="inferred from homology"/>
<organism evidence="7 8">
    <name type="scientific">Talaromyces rugulosus</name>
    <name type="common">Penicillium rugulosum</name>
    <dbReference type="NCBI Taxonomy" id="121627"/>
    <lineage>
        <taxon>Eukaryota</taxon>
        <taxon>Fungi</taxon>
        <taxon>Dikarya</taxon>
        <taxon>Ascomycota</taxon>
        <taxon>Pezizomycotina</taxon>
        <taxon>Eurotiomycetes</taxon>
        <taxon>Eurotiomycetidae</taxon>
        <taxon>Eurotiales</taxon>
        <taxon>Trichocomaceae</taxon>
        <taxon>Talaromyces</taxon>
        <taxon>Talaromyces sect. Islandici</taxon>
    </lineage>
</organism>
<gene>
    <name evidence="7" type="ORF">TRUGW13939_07370</name>
</gene>
<comment type="similarity">
    <text evidence="2 6">Belongs to the profilin family.</text>
</comment>
<dbReference type="Pfam" id="PF00235">
    <property type="entry name" value="Profilin"/>
    <property type="match status" value="1"/>
</dbReference>
<dbReference type="RefSeq" id="XP_035346404.1">
    <property type="nucleotide sequence ID" value="XM_035490511.1"/>
</dbReference>
<reference evidence="8" key="1">
    <citation type="submission" date="2020-06" db="EMBL/GenBank/DDBJ databases">
        <title>A chromosome-scale genome assembly of Talaromyces rugulosus W13939.</title>
        <authorList>
            <person name="Wang B."/>
            <person name="Guo L."/>
            <person name="Ye K."/>
            <person name="Wang L."/>
        </authorList>
    </citation>
    <scope>NUCLEOTIDE SEQUENCE [LARGE SCALE GENOMIC DNA]</scope>
    <source>
        <strain evidence="8">W13939</strain>
    </source>
</reference>